<name>A0A812K6N9_9DINO</name>
<dbReference type="EMBL" id="CAJNDS010000645">
    <property type="protein sequence ID" value="CAE7224762.1"/>
    <property type="molecule type" value="Genomic_DNA"/>
</dbReference>
<organism evidence="8 9">
    <name type="scientific">Symbiodinium natans</name>
    <dbReference type="NCBI Taxonomy" id="878477"/>
    <lineage>
        <taxon>Eukaryota</taxon>
        <taxon>Sar</taxon>
        <taxon>Alveolata</taxon>
        <taxon>Dinophyceae</taxon>
        <taxon>Suessiales</taxon>
        <taxon>Symbiodiniaceae</taxon>
        <taxon>Symbiodinium</taxon>
    </lineage>
</organism>
<keyword evidence="6" id="KW-0449">Lipoprotein</keyword>
<evidence type="ECO:0000259" key="7">
    <source>
        <dbReference type="PROSITE" id="PS50222"/>
    </source>
</evidence>
<dbReference type="PANTHER" id="PTHR23055">
    <property type="entry name" value="CALCIUM BINDING PROTEINS"/>
    <property type="match status" value="1"/>
</dbReference>
<dbReference type="PROSITE" id="PS50222">
    <property type="entry name" value="EF_HAND_2"/>
    <property type="match status" value="4"/>
</dbReference>
<dbReference type="InterPro" id="IPR002048">
    <property type="entry name" value="EF_hand_dom"/>
</dbReference>
<evidence type="ECO:0000256" key="3">
    <source>
        <dbReference type="ARBA" id="ARBA00022723"/>
    </source>
</evidence>
<dbReference type="InterPro" id="IPR028846">
    <property type="entry name" value="Recoverin"/>
</dbReference>
<dbReference type="GO" id="GO:0005509">
    <property type="term" value="F:calcium ion binding"/>
    <property type="evidence" value="ECO:0007669"/>
    <property type="project" value="InterPro"/>
</dbReference>
<evidence type="ECO:0000313" key="8">
    <source>
        <dbReference type="EMBL" id="CAE7224762.1"/>
    </source>
</evidence>
<evidence type="ECO:0000256" key="1">
    <source>
        <dbReference type="ARBA" id="ARBA00006049"/>
    </source>
</evidence>
<keyword evidence="2" id="KW-0519">Myristate</keyword>
<evidence type="ECO:0000256" key="6">
    <source>
        <dbReference type="ARBA" id="ARBA00023288"/>
    </source>
</evidence>
<keyword evidence="3" id="KW-0479">Metal-binding</keyword>
<comment type="similarity">
    <text evidence="1">Belongs to the recoverin family.</text>
</comment>
<dbReference type="InterPro" id="IPR011992">
    <property type="entry name" value="EF-hand-dom_pair"/>
</dbReference>
<dbReference type="PANTHER" id="PTHR23055:SF178">
    <property type="entry name" value="NEUROCALCIN HOMOLOG"/>
    <property type="match status" value="1"/>
</dbReference>
<evidence type="ECO:0000256" key="2">
    <source>
        <dbReference type="ARBA" id="ARBA00022707"/>
    </source>
</evidence>
<keyword evidence="5" id="KW-0106">Calcium</keyword>
<dbReference type="SUPFAM" id="SSF47473">
    <property type="entry name" value="EF-hand"/>
    <property type="match status" value="1"/>
</dbReference>
<proteinExistence type="inferred from homology"/>
<evidence type="ECO:0000313" key="9">
    <source>
        <dbReference type="Proteomes" id="UP000604046"/>
    </source>
</evidence>
<dbReference type="Gene3D" id="1.10.238.10">
    <property type="entry name" value="EF-hand"/>
    <property type="match status" value="2"/>
</dbReference>
<feature type="non-terminal residue" evidence="8">
    <location>
        <position position="957"/>
    </location>
</feature>
<feature type="domain" description="EF-hand" evidence="7">
    <location>
        <begin position="683"/>
        <end position="718"/>
    </location>
</feature>
<sequence length="957" mass="106052">VRNMPRNLALERMGRFVEELKLAYEPFSPSLRRVEKADAFSEGDLSWEKAWLGVHAKVQSAPAFVQESEEVSANERCCWICENWVAQEVFYIPGWSGAETSLDEVVNVFAYFSVDNFTRPTRLSKTTQRYHSRDFDVTSSPSPVGNKHVQMALEAMPEDGQLGRQPFVVDGNVVCFAGARMLPPSYERIQVIFQVNEAFVSADHLAKMPLLTAVPLSLHSDGRTSANDPLPAIPTLLDHPAVDVAEVNIIDVETQARALFEQGDMDALFLSEDVRLHAAPVPPRTLQLQSHKKSAWTFKKSVFKDYRRDSDDIARACFEHDYALTRLERYWKKQLKGEDRRADVSSVQALLSSAYHGIIAAYNTASILDCTSSRQSCSLSLAAFSRLLISRPSQERPAVEASPPGSRRHMTLSDGAAVVRTRSKQASGEILKLRNSMMASLDDSHPVNRGLPFAKADALYTAVLVDLDHLDLRTLSGMPSDGLARFQFLEVLVCCAIACAHGRPPSQAISSFLSSLDLGKQELGARRALHESLFTEDCCQVLRRSMKPLQEVYQIYQKRFRFKAGVEAGMMSYSAWLQFLEDCKIPCLDTEDYPTAFALGKELCVEQHASLRHMALSWSELLVAVAAAVQLSSPFSTADFADRLLDFLVEDLPEAVRCGRAAQFAEAGQVAASLGSSDAKEVRLVALVCRVFNDADEDGSGLLSAREFSEAFQQPRTQAALEELGVVVGDMKLLFLRLDIDDSGSISLKEFVDGLLKLRSEMMLLEKGVREMRKAFLKIETQHGSSTGITKEQFLEYIRIPANADVLKGAGIQVEDINDLWQAAQQALSRDARAVDLSAEALVAGYLDLNLEKGRIIRAMNFLNSIFQVADMDGSGSLSKAEVGTYLCRKEVAEKLQSLKLFVPDWLEIFDAMDADGDGELTWAELSTAMQCIWTQLAGNEPTKTVGDEMEALLEED</sequence>
<dbReference type="AlphaFoldDB" id="A0A812K6N9"/>
<keyword evidence="4" id="KW-0677">Repeat</keyword>
<dbReference type="SMART" id="SM00054">
    <property type="entry name" value="EFh"/>
    <property type="match status" value="4"/>
</dbReference>
<accession>A0A812K6N9</accession>
<dbReference type="CDD" id="cd00051">
    <property type="entry name" value="EFh"/>
    <property type="match status" value="2"/>
</dbReference>
<feature type="domain" description="EF-hand" evidence="7">
    <location>
        <begin position="726"/>
        <end position="761"/>
    </location>
</feature>
<reference evidence="8" key="1">
    <citation type="submission" date="2021-02" db="EMBL/GenBank/DDBJ databases">
        <authorList>
            <person name="Dougan E. K."/>
            <person name="Rhodes N."/>
            <person name="Thang M."/>
            <person name="Chan C."/>
        </authorList>
    </citation>
    <scope>NUCLEOTIDE SEQUENCE</scope>
</reference>
<evidence type="ECO:0000256" key="5">
    <source>
        <dbReference type="ARBA" id="ARBA00022837"/>
    </source>
</evidence>
<feature type="domain" description="EF-hand" evidence="7">
    <location>
        <begin position="858"/>
        <end position="893"/>
    </location>
</feature>
<dbReference type="Proteomes" id="UP000604046">
    <property type="component" value="Unassembled WGS sequence"/>
</dbReference>
<dbReference type="PROSITE" id="PS00018">
    <property type="entry name" value="EF_HAND_1"/>
    <property type="match status" value="4"/>
</dbReference>
<keyword evidence="9" id="KW-1185">Reference proteome</keyword>
<protein>
    <submittedName>
        <fullName evidence="8">CPK26 protein</fullName>
    </submittedName>
</protein>
<dbReference type="InterPro" id="IPR018247">
    <property type="entry name" value="EF_Hand_1_Ca_BS"/>
</dbReference>
<feature type="domain" description="EF-hand" evidence="7">
    <location>
        <begin position="901"/>
        <end position="936"/>
    </location>
</feature>
<gene>
    <name evidence="8" type="primary">CPK26</name>
    <name evidence="8" type="ORF">SNAT2548_LOCUS8594</name>
</gene>
<comment type="caution">
    <text evidence="8">The sequence shown here is derived from an EMBL/GenBank/DDBJ whole genome shotgun (WGS) entry which is preliminary data.</text>
</comment>
<dbReference type="OrthoDB" id="438893at2759"/>
<dbReference type="Pfam" id="PF13202">
    <property type="entry name" value="EF-hand_5"/>
    <property type="match status" value="2"/>
</dbReference>
<evidence type="ECO:0000256" key="4">
    <source>
        <dbReference type="ARBA" id="ARBA00022737"/>
    </source>
</evidence>